<dbReference type="EMBL" id="CP000155">
    <property type="protein sequence ID" value="ABC29662.1"/>
    <property type="molecule type" value="Genomic_DNA"/>
</dbReference>
<protein>
    <recommendedName>
        <fullName evidence="3">Holin</fullName>
    </recommendedName>
</protein>
<dbReference type="STRING" id="349521.HCH_02887"/>
<sequence length="109" mass="11777">MKMPDERELAQRAAETSSIWTSKEFWTVLVLFVAGFVARTLVSQEPFDRKKFLGELILTAIGAVALYAAGALQGMSDLQMLMFGALGSLGGLRAVEWVIKAAAQVKGKA</sequence>
<dbReference type="KEGG" id="hch:HCH_02887"/>
<accession>Q2SI62</accession>
<dbReference type="AlphaFoldDB" id="Q2SI62"/>
<evidence type="ECO:0000313" key="2">
    <source>
        <dbReference type="Proteomes" id="UP000000238"/>
    </source>
</evidence>
<dbReference type="RefSeq" id="WP_011396731.1">
    <property type="nucleotide sequence ID" value="NC_007645.1"/>
</dbReference>
<dbReference type="Proteomes" id="UP000000238">
    <property type="component" value="Chromosome"/>
</dbReference>
<gene>
    <name evidence="1" type="ordered locus">HCH_02887</name>
</gene>
<proteinExistence type="predicted"/>
<evidence type="ECO:0008006" key="3">
    <source>
        <dbReference type="Google" id="ProtNLM"/>
    </source>
</evidence>
<dbReference type="OrthoDB" id="7067041at2"/>
<keyword evidence="2" id="KW-1185">Reference proteome</keyword>
<dbReference type="HOGENOM" id="CLU_2180151_0_0_6"/>
<reference evidence="1 2" key="1">
    <citation type="journal article" date="2005" name="Nucleic Acids Res.">
        <title>Genomic blueprint of Hahella chejuensis, a marine microbe producing an algicidal agent.</title>
        <authorList>
            <person name="Jeong H."/>
            <person name="Yim J.H."/>
            <person name="Lee C."/>
            <person name="Choi S.-H."/>
            <person name="Park Y.K."/>
            <person name="Yoon S.H."/>
            <person name="Hur C.-G."/>
            <person name="Kang H.-Y."/>
            <person name="Kim D."/>
            <person name="Lee H.H."/>
            <person name="Park K.H."/>
            <person name="Park S.-H."/>
            <person name="Park H.-S."/>
            <person name="Lee H.K."/>
            <person name="Oh T.K."/>
            <person name="Kim J.F."/>
        </authorList>
    </citation>
    <scope>NUCLEOTIDE SEQUENCE [LARGE SCALE GENOMIC DNA]</scope>
    <source>
        <strain evidence="1 2">KCTC 2396</strain>
    </source>
</reference>
<organism evidence="1 2">
    <name type="scientific">Hahella chejuensis (strain KCTC 2396)</name>
    <dbReference type="NCBI Taxonomy" id="349521"/>
    <lineage>
        <taxon>Bacteria</taxon>
        <taxon>Pseudomonadati</taxon>
        <taxon>Pseudomonadota</taxon>
        <taxon>Gammaproteobacteria</taxon>
        <taxon>Oceanospirillales</taxon>
        <taxon>Hahellaceae</taxon>
        <taxon>Hahella</taxon>
    </lineage>
</organism>
<name>Q2SI62_HAHCH</name>
<evidence type="ECO:0000313" key="1">
    <source>
        <dbReference type="EMBL" id="ABC29662.1"/>
    </source>
</evidence>